<protein>
    <submittedName>
        <fullName evidence="1">Capsule export protein</fullName>
    </submittedName>
</protein>
<dbReference type="CDD" id="cd16441">
    <property type="entry name" value="beta_Kdo_transferase_KpsS"/>
    <property type="match status" value="1"/>
</dbReference>
<accession>G6XFC0</accession>
<organism evidence="1 2">
    <name type="scientific">Gluconobacter morbifer G707</name>
    <dbReference type="NCBI Taxonomy" id="1088869"/>
    <lineage>
        <taxon>Bacteria</taxon>
        <taxon>Pseudomonadati</taxon>
        <taxon>Pseudomonadota</taxon>
        <taxon>Alphaproteobacteria</taxon>
        <taxon>Acetobacterales</taxon>
        <taxon>Acetobacteraceae</taxon>
        <taxon>Gluconobacter</taxon>
    </lineage>
</organism>
<dbReference type="Pfam" id="PF05159">
    <property type="entry name" value="Capsule_synth"/>
    <property type="match status" value="1"/>
</dbReference>
<dbReference type="AlphaFoldDB" id="G6XFC0"/>
<dbReference type="STRING" id="1088869.GMO_01850"/>
<evidence type="ECO:0000313" key="2">
    <source>
        <dbReference type="Proteomes" id="UP000004949"/>
    </source>
</evidence>
<dbReference type="InterPro" id="IPR007833">
    <property type="entry name" value="Capsule_polysaccharide_synth"/>
</dbReference>
<dbReference type="RefSeq" id="WP_008850335.1">
    <property type="nucleotide sequence ID" value="NZ_AGQV01000001.1"/>
</dbReference>
<dbReference type="EMBL" id="AGQV01000001">
    <property type="protein sequence ID" value="EHH68878.1"/>
    <property type="molecule type" value="Genomic_DNA"/>
</dbReference>
<dbReference type="Proteomes" id="UP000004949">
    <property type="component" value="Unassembled WGS sequence"/>
</dbReference>
<dbReference type="eggNOG" id="COG3562">
    <property type="taxonomic scope" value="Bacteria"/>
</dbReference>
<reference evidence="1 2" key="1">
    <citation type="submission" date="2011-10" db="EMBL/GenBank/DDBJ databases">
        <title>Genome sequence of Gluconobacter morbifer G707, isolated from Drosophila gut.</title>
        <authorList>
            <person name="Lee W.-J."/>
            <person name="Kim E.-K."/>
        </authorList>
    </citation>
    <scope>NUCLEOTIDE SEQUENCE [LARGE SCALE GENOMIC DNA]</scope>
    <source>
        <strain evidence="1 2">G707</strain>
    </source>
</reference>
<name>G6XFC0_9PROT</name>
<comment type="caution">
    <text evidence="1">The sequence shown here is derived from an EMBL/GenBank/DDBJ whole genome shotgun (WGS) entry which is preliminary data.</text>
</comment>
<gene>
    <name evidence="1" type="ORF">GMO_01850</name>
</gene>
<dbReference type="PATRIC" id="fig|1088869.3.peg.186"/>
<dbReference type="GO" id="GO:0000271">
    <property type="term" value="P:polysaccharide biosynthetic process"/>
    <property type="evidence" value="ECO:0007669"/>
    <property type="project" value="InterPro"/>
</dbReference>
<sequence>MMTVPPETSLPPRPEPELATRRFLLLQGLMGPFFERVGRRLLDEGYGVTKINFNGGDRLFWRLPDGVDYRGTLQAWPDYLKRFIQQEGITDVLLFGDCRVHHAAALEVCRDLHVPVHVFEEGYLRPDWVTLELGGVNGHSKLPRDPEYYLEEASHLPPAPVHKPVPSSFRRRAAEGIAYNTADILTRWYYPYWTNHRPWHPIVEGFGWLRRLSGRREAAQRSEETMRRLKASGAPYMLFPLQLNADAQIRLHSGFSGVQEAIERVITSFAAAAPQEMRLIIKEHPLDNGMHDWRRIIAKIARRHGVLGRIGYVEKGDIALMVREAKGVVTINSTTGTLAIASGVPVITMGQAIYNIPGITHQGSLDGFWTSPQAPDPEVFAAFRRVLIEYCLVPGGFFSETGLNTLIEAVIKRLERHCPIRFAMAMEEKGENVAAWDCLRDPILGFSSRLADIVGASSE</sequence>
<dbReference type="GO" id="GO:0015774">
    <property type="term" value="P:polysaccharide transport"/>
    <property type="evidence" value="ECO:0007669"/>
    <property type="project" value="InterPro"/>
</dbReference>
<keyword evidence="2" id="KW-1185">Reference proteome</keyword>
<proteinExistence type="predicted"/>
<evidence type="ECO:0000313" key="1">
    <source>
        <dbReference type="EMBL" id="EHH68878.1"/>
    </source>
</evidence>